<evidence type="ECO:0000256" key="7">
    <source>
        <dbReference type="ARBA" id="ARBA00022840"/>
    </source>
</evidence>
<reference evidence="16" key="1">
    <citation type="submission" date="2016-10" db="EMBL/GenBank/DDBJ databases">
        <authorList>
            <person name="Benchimol M."/>
            <person name="Almeida L.G."/>
            <person name="Vasconcelos A.T."/>
            <person name="Perreira-Neves A."/>
            <person name="Rosa I.A."/>
            <person name="Tasca T."/>
            <person name="Bogo M.R."/>
            <person name="de Souza W."/>
        </authorList>
    </citation>
    <scope>NUCLEOTIDE SEQUENCE [LARGE SCALE GENOMIC DNA]</scope>
    <source>
        <strain evidence="16">K</strain>
    </source>
</reference>
<dbReference type="InterPro" id="IPR043157">
    <property type="entry name" value="Dynein_AAA1S"/>
</dbReference>
<dbReference type="InterPro" id="IPR042219">
    <property type="entry name" value="AAA_lid_11_sf"/>
</dbReference>
<dbReference type="InterPro" id="IPR043160">
    <property type="entry name" value="Dynein_C_barrel"/>
</dbReference>
<dbReference type="FunFam" id="3.40.50.300:FF:000362">
    <property type="entry name" value="Dynein, axonemal, heavy chain 6"/>
    <property type="match status" value="1"/>
</dbReference>
<dbReference type="Gene3D" id="1.10.8.710">
    <property type="match status" value="1"/>
</dbReference>
<keyword evidence="4" id="KW-0493">Microtubule</keyword>
<evidence type="ECO:0000256" key="13">
    <source>
        <dbReference type="ARBA" id="ARBA00023273"/>
    </source>
</evidence>
<dbReference type="Pfam" id="PF12775">
    <property type="entry name" value="AAA_7"/>
    <property type="match status" value="1"/>
</dbReference>
<dbReference type="Pfam" id="PF12777">
    <property type="entry name" value="MT"/>
    <property type="match status" value="1"/>
</dbReference>
<evidence type="ECO:0000256" key="9">
    <source>
        <dbReference type="ARBA" id="ARBA00023054"/>
    </source>
</evidence>
<dbReference type="FunFam" id="3.10.490.20:FF:000009">
    <property type="entry name" value="Dynein heavy chain 4"/>
    <property type="match status" value="1"/>
</dbReference>
<organism evidence="16 17">
    <name type="scientific">Tritrichomonas foetus</name>
    <dbReference type="NCBI Taxonomy" id="1144522"/>
    <lineage>
        <taxon>Eukaryota</taxon>
        <taxon>Metamonada</taxon>
        <taxon>Parabasalia</taxon>
        <taxon>Tritrichomonadida</taxon>
        <taxon>Tritrichomonadidae</taxon>
        <taxon>Tritrichomonas</taxon>
    </lineage>
</organism>
<dbReference type="Pfam" id="PF17852">
    <property type="entry name" value="Dynein_AAA_lid"/>
    <property type="match status" value="1"/>
</dbReference>
<feature type="coiled-coil region" evidence="14">
    <location>
        <begin position="2720"/>
        <end position="2789"/>
    </location>
</feature>
<dbReference type="InterPro" id="IPR004273">
    <property type="entry name" value="Dynein_heavy_D6_P-loop"/>
</dbReference>
<dbReference type="Gene3D" id="1.10.8.1220">
    <property type="match status" value="1"/>
</dbReference>
<dbReference type="FunFam" id="3.40.50.300:FF:000049">
    <property type="entry name" value="Dynein, axonemal, heavy chain 5"/>
    <property type="match status" value="1"/>
</dbReference>
<dbReference type="GO" id="GO:0005524">
    <property type="term" value="F:ATP binding"/>
    <property type="evidence" value="ECO:0007669"/>
    <property type="project" value="UniProtKB-KW"/>
</dbReference>
<dbReference type="PANTHER" id="PTHR22878:SF68">
    <property type="entry name" value="DYNEIN HEAVY CHAIN 6, AXONEMAL-LIKE"/>
    <property type="match status" value="1"/>
</dbReference>
<dbReference type="Gene3D" id="1.20.920.30">
    <property type="match status" value="1"/>
</dbReference>
<evidence type="ECO:0000256" key="11">
    <source>
        <dbReference type="ARBA" id="ARBA00023175"/>
    </source>
</evidence>
<dbReference type="Pfam" id="PF03028">
    <property type="entry name" value="Dynein_heavy"/>
    <property type="match status" value="1"/>
</dbReference>
<dbReference type="FunFam" id="1.20.140.100:FF:000008">
    <property type="entry name" value="Dynein heavy chain domain 1"/>
    <property type="match status" value="1"/>
</dbReference>
<dbReference type="InterPro" id="IPR042222">
    <property type="entry name" value="Dynein_2_N"/>
</dbReference>
<keyword evidence="11" id="KW-0505">Motor protein</keyword>
<feature type="domain" description="AAA+ ATPase" evidence="15">
    <location>
        <begin position="1917"/>
        <end position="2066"/>
    </location>
</feature>
<dbReference type="Proteomes" id="UP000179807">
    <property type="component" value="Unassembled WGS sequence"/>
</dbReference>
<dbReference type="GO" id="GO:0008569">
    <property type="term" value="F:minus-end-directed microtubule motor activity"/>
    <property type="evidence" value="ECO:0007669"/>
    <property type="project" value="InterPro"/>
</dbReference>
<evidence type="ECO:0000313" key="17">
    <source>
        <dbReference type="Proteomes" id="UP000179807"/>
    </source>
</evidence>
<dbReference type="GO" id="GO:0051959">
    <property type="term" value="F:dynein light intermediate chain binding"/>
    <property type="evidence" value="ECO:0007669"/>
    <property type="project" value="InterPro"/>
</dbReference>
<name>A0A1J4KYP9_9EUKA</name>
<keyword evidence="3" id="KW-0963">Cytoplasm</keyword>
<dbReference type="FunFam" id="1.20.920.30:FF:000002">
    <property type="entry name" value="Dynein axonemal heavy chain 3"/>
    <property type="match status" value="1"/>
</dbReference>
<dbReference type="Gene3D" id="1.20.1270.280">
    <property type="match status" value="1"/>
</dbReference>
<accession>A0A1J4KYP9</accession>
<dbReference type="InterPro" id="IPR042228">
    <property type="entry name" value="Dynein_linker_3"/>
</dbReference>
<dbReference type="Gene3D" id="3.40.50.300">
    <property type="entry name" value="P-loop containing nucleotide triphosphate hydrolases"/>
    <property type="match status" value="5"/>
</dbReference>
<dbReference type="FunFam" id="3.20.180.20:FF:000001">
    <property type="entry name" value="Dynein axonemal heavy chain 5"/>
    <property type="match status" value="1"/>
</dbReference>
<dbReference type="InterPro" id="IPR041466">
    <property type="entry name" value="Dynein_AAA5_ext"/>
</dbReference>
<keyword evidence="7" id="KW-0067">ATP-binding</keyword>
<dbReference type="InterPro" id="IPR041228">
    <property type="entry name" value="Dynein_C"/>
</dbReference>
<dbReference type="InterPro" id="IPR013602">
    <property type="entry name" value="Dynein_heavy_linker"/>
</dbReference>
<gene>
    <name evidence="16" type="ORF">TRFO_13228</name>
</gene>
<dbReference type="Gene3D" id="3.20.180.20">
    <property type="entry name" value="Dynein heavy chain, N-terminal domain 2"/>
    <property type="match status" value="1"/>
</dbReference>
<dbReference type="InterPro" id="IPR024743">
    <property type="entry name" value="Dynein_HC_stalk"/>
</dbReference>
<dbReference type="FunFam" id="3.40.50.300:FF:002141">
    <property type="entry name" value="Dynein heavy chain"/>
    <property type="match status" value="1"/>
</dbReference>
<comment type="subcellular location">
    <subcellularLocation>
        <location evidence="1">Cytoplasm</location>
        <location evidence="1">Cytoskeleton</location>
        <location evidence="1">Cilium axoneme</location>
    </subcellularLocation>
</comment>
<dbReference type="FunFam" id="1.10.8.1220:FF:000001">
    <property type="entry name" value="Dynein axonemal heavy chain 5"/>
    <property type="match status" value="1"/>
</dbReference>
<dbReference type="InterPro" id="IPR041589">
    <property type="entry name" value="DNAH3_AAA_lid_1"/>
</dbReference>
<evidence type="ECO:0000313" key="16">
    <source>
        <dbReference type="EMBL" id="OHT16379.1"/>
    </source>
</evidence>
<dbReference type="InterPro" id="IPR027417">
    <property type="entry name" value="P-loop_NTPase"/>
</dbReference>
<dbReference type="Pfam" id="PF08393">
    <property type="entry name" value="DHC_N2"/>
    <property type="match status" value="1"/>
</dbReference>
<evidence type="ECO:0000256" key="6">
    <source>
        <dbReference type="ARBA" id="ARBA00022741"/>
    </source>
</evidence>
<feature type="domain" description="AAA+ ATPase" evidence="15">
    <location>
        <begin position="1606"/>
        <end position="1736"/>
    </location>
</feature>
<dbReference type="Pfam" id="PF12774">
    <property type="entry name" value="AAA_6"/>
    <property type="match status" value="1"/>
</dbReference>
<dbReference type="VEuPathDB" id="TrichDB:TRFO_13228"/>
<dbReference type="Pfam" id="PF12780">
    <property type="entry name" value="AAA_8"/>
    <property type="match status" value="1"/>
</dbReference>
<dbReference type="GO" id="GO:0005874">
    <property type="term" value="C:microtubule"/>
    <property type="evidence" value="ECO:0007669"/>
    <property type="project" value="UniProtKB-KW"/>
</dbReference>
<keyword evidence="10" id="KW-0969">Cilium</keyword>
<evidence type="ECO:0000256" key="5">
    <source>
        <dbReference type="ARBA" id="ARBA00022737"/>
    </source>
</evidence>
<protein>
    <submittedName>
        <fullName evidence="16">Dynein heavy chain family protein</fullName>
    </submittedName>
</protein>
<dbReference type="InterPro" id="IPR041658">
    <property type="entry name" value="AAA_lid_11"/>
</dbReference>
<dbReference type="InterPro" id="IPR035706">
    <property type="entry name" value="AAA_9"/>
</dbReference>
<proteinExistence type="inferred from homology"/>
<evidence type="ECO:0000256" key="10">
    <source>
        <dbReference type="ARBA" id="ARBA00023069"/>
    </source>
</evidence>
<keyword evidence="9 14" id="KW-0175">Coiled coil</keyword>
<dbReference type="Gene3D" id="1.20.140.100">
    <property type="entry name" value="Dynein heavy chain, N-terminal domain 2"/>
    <property type="match status" value="1"/>
</dbReference>
<dbReference type="Pfam" id="PF18198">
    <property type="entry name" value="AAA_lid_11"/>
    <property type="match status" value="1"/>
</dbReference>
<evidence type="ECO:0000256" key="4">
    <source>
        <dbReference type="ARBA" id="ARBA00022701"/>
    </source>
</evidence>
<dbReference type="PANTHER" id="PTHR22878">
    <property type="entry name" value="DYNEIN HEAVY CHAIN 6, AXONEMAL-LIKE-RELATED"/>
    <property type="match status" value="1"/>
</dbReference>
<feature type="coiled-coil region" evidence="14">
    <location>
        <begin position="2502"/>
        <end position="2585"/>
    </location>
</feature>
<dbReference type="FunFam" id="3.40.50.300:FF:000063">
    <property type="entry name" value="dynein heavy chain 6, axonemal"/>
    <property type="match status" value="1"/>
</dbReference>
<dbReference type="OrthoDB" id="286107at2759"/>
<dbReference type="SUPFAM" id="SSF52540">
    <property type="entry name" value="P-loop containing nucleoside triphosphate hydrolases"/>
    <property type="match status" value="4"/>
</dbReference>
<dbReference type="RefSeq" id="XP_068369515.1">
    <property type="nucleotide sequence ID" value="XM_068497114.1"/>
</dbReference>
<dbReference type="GO" id="GO:0007018">
    <property type="term" value="P:microtubule-based movement"/>
    <property type="evidence" value="ECO:0007669"/>
    <property type="project" value="InterPro"/>
</dbReference>
<evidence type="ECO:0000256" key="12">
    <source>
        <dbReference type="ARBA" id="ARBA00023212"/>
    </source>
</evidence>
<keyword evidence="6" id="KW-0547">Nucleotide-binding</keyword>
<dbReference type="Gene3D" id="3.10.490.20">
    <property type="match status" value="1"/>
</dbReference>
<keyword evidence="12" id="KW-0206">Cytoskeleton</keyword>
<dbReference type="Gene3D" id="6.10.140.1060">
    <property type="match status" value="1"/>
</dbReference>
<dbReference type="Gene3D" id="1.10.472.130">
    <property type="match status" value="1"/>
</dbReference>
<evidence type="ECO:0000259" key="15">
    <source>
        <dbReference type="SMART" id="SM00382"/>
    </source>
</evidence>
<dbReference type="GO" id="GO:0045505">
    <property type="term" value="F:dynein intermediate chain binding"/>
    <property type="evidence" value="ECO:0007669"/>
    <property type="project" value="InterPro"/>
</dbReference>
<dbReference type="InterPro" id="IPR003593">
    <property type="entry name" value="AAA+_ATPase"/>
</dbReference>
<evidence type="ECO:0000256" key="1">
    <source>
        <dbReference type="ARBA" id="ARBA00004430"/>
    </source>
</evidence>
<sequence>MSEENPLQNRLYCKANKKPVVLSTNIGRRRPVVPGLNIQNKIEVAPPPATTRPDKNPRHIAKIPTCRVQEPDQEEIPATARQGTKSAPSWTSRITNDFAEWKENKLYTKYISETEWRDRNLPFWFIWQFTALDLKNEFVYLDYADIPTPNTYCLVPILPTQVDKNSYFTLSLDGLTYFKDGAGSFLPIEQWMREIILYRRVGEVNFFKKFLSIYAFRSLWRSAISRKSSISSNVVEKKYFLANNHFKIVGNEIRKIALELSKITLVDLKFNYPHTLDQFLDKQATHIEKLRETFREIHARAQDILVAACEAAYSASQDIGSSAEASNSLDYFMTQYQRKNKGKGNKRSNKHEPVVNEGDEHHYTRLAAIRSCCKRITKFIRLCDIQFMQALLQCVRHSAAQLVQFFLTEPPAAALAVDYIIDKFNPTPEFYVSQVTKAWNELSDTTTIFDRFLYSQAFSIYTKESLLKLDKIREIELTQKFKDIVAMDSIYQNTISQLEPNILSVFQELDGLTEQLNPYIEILNQSKELKMEFTDDSAQFFQTLIQDLKGQLDVVDQMPQILEHRLVEIQLSKMKSLITPAPRGSLDKLRSHVPFLCLTKAQALDEKIEKITDLLSQECTTVFQFGDQIEMYVTISNEMQDFRNEYHAVSELHIMLEQEAFPLPLELTDLVRGLSPKYSNFESLFNKIGEGKEANNRKWGEQLKKDIGKLSEEITESNFKLDKLTDDVEESLKVILEIDVDGQRYQHDLEKYQAIQRLIGQKQTEVDGLNIFLTELKNKKTLFQCSHDWDIARKTIMSSQLHEIVAHEFTQSIDKFKQTADFCGRVFKESKLAQDLKQNVTEFSQLAPVIATLRTPSLKERHWSRIERMLNQEGLQAGNIKIQTLVDMGAANYSEEFATIAIEAENEDTLEQMIKDIMVQWWDIYFQVIPTADNPNLFVVSGIQDITDALDESLVKCSTIRASRYVGPHKPAVDKLMVSLNRVGKVIELITSVQKQWLYLMNIFKDADIQRQLASEFKSFHDIDREYREWVRIIRDQPRVYQIAAQNEEGIKALTSWDKRLEAIQKALEIFLMGKRTQFPRFFFLSNDDLIEILSLGKDPVGLQKHLNKLFENIYGLRLADNGHAVDAMVSKEGEVVAIQPVAIRGPIEGWLKTLESQMKRSLQAIAADAFACFESMPYDEWTASFPGQLVIAISQVFFTQLVHDHVVGHLDHVIEVYAKRLETLATIVRGDLNPVYREVLVALITVEVHSRDIVQELIDNGCQDGDDYEWTKRLRYYFEDSKLVIKQHDADIEYGNEYLGATTRLIITPLTERCYLTLTNAVHLHLGGSPSGPAGTGKTETVKDLAKALANFCVVFNCSEAVTANQMQSFFSGLAQTGAWSCFDEFNRIDPGVLSVIAEQVRTIQDALNANAENFIFCGKNIPLIPRCGVFITMNPGYAGRTELPDNLKALFRPIAMMVPDYALIAEIFLYGQGFVDARNLAEKMTQLYKLSSEMLSPQSHYDFGMRALKSVLSMAGRVKRLMPDASESEILIQAMNNSNIPKLIGNDKILFQSLVTDLFPQIEFETKLDMDLMDKINKTLIDNGKSAIEPLVIKTLQLHETMIIRHGVMLVGPTGGGKSTSMKALATVVDADVMTLNPKSIELSKMYGSFNEATGEWADGIVSKMFRECLACETKQQKWIVFDGPVDALWIENMNTVLDDNKMLSLANSQRLKMTDEMHLVFEVGDLTQASPATVSRCGMVYYEPSDLPWKAFMDSWFLRYEIRDEGKEVLTALLEDVMPKVIPLKSVVCISTGFESLAVFVDAMIKSYPEMKEDIPDAYIKKLKQIFVWSFAWAFGGGLATKKRQDFDGIIRDSFEAKSIYPTRRTIFDYFLDKDAMTFTPWSDVSNAAPPDENFVATEDSVAFNFITDLLVTNKRHAMVVGPSGSGKSIIIQNMLAAKADSLYTLSLTLSAQTTAIQFQETIETKMESKSKKLLGPPEGKSAVFIVDDIIMPKPEQYGAQPPLEVLRQYMGYGGFYNRKELTWIEVKDLTIISACQPPGGGRNKLSPRLLSQFTQLYLSEPSESSLNTIFKTILDVYFKRVKYPDPVVGLAPKLVNASVTLFEKVCQEFLPTPSRSHYTFNLRDLARVFVGVRSSRPEVIYAPETLIDLWEHENFRIYHDRLIDVQDRNAYIELISGLRKKFFQVDETEDRVRPVFADFVTHDGYYRPVDQLPKLRKVLQDFFDEHWASKRLVFFDDAILHISRVVRVLKQPLGNMMLVGVGGTGKRTTARAASMLAGYEVAEPKLTNRYTRTEFRDDLKELYIKCGVEGKNISFLIADEHIIDESFLEDINCILNSGEVPNLFDNDETEKIINDISPLIKKLNLSFARDSILSFFINRVKSNLHIILALSPIGSKFRTRCQMFPSLVNCCTIDWFDIWSNDALMDVALSQIGEIDFEGMPVVDNVVEKLSKLAKEAHINVTEQAEEMKNELRRAYYVTPAAYIDFMRTLGDNLGKRQRKLNEEQAMLQKGLMKLEETNNVVNDMEKELTALRPVLQQKAEEGAKLLEELSARSVVMEDAKKAVEEEKVIVQANANDAQKLSNEAKAELDAALPTLKAAIDAVEVLKTKKGELSAVKTYKNPPPRVRLTMSAVCTLYGLPTDWKGGQAFLSKPSMMSDLADLHNQGVSEERLSKLQKILQDPEFTVEKVAEQSEAASCLCRWVINIDKYIRVKHAIAPLQKRVEEANAAYAEAKAKLDAKLAELKELETKFNELKATHQKCLDEQAELQKKIEKTQYRLENASKLTTALSSEHTRWSASLEELTALSANIVGDTFLIALYLSYIGPFPQKYRSVLLEKFMASLKREEIPFTEGFNLENAAGDPMEIRQWRIAGLPSDSLSTENGILVTSNSRWPLLIDPQEQGFRWFCAVNEENGLQILRPGEPKINQTIENAIKMGTPILIEGVGETIDPSLKSILTPQIRKTPAGTLKMTIDGREIDYDPKFRLVLVTKHNNPQFLPDVFIQLSVINFAVTPSGLVEQLLTDVVKYERPEVEEARAKLVVEIAEMKKTLDLQMKKILNLLFKSEGNILDNEALITTLQEAKATASEVSTRLAEAEVTEKKNAELCDIYRGVSTRGSTLFFTLPDLPSVDPMYQYSLEFFKSTFISCIQQAPPSDDINVRLQSLIDLITYRTYCSVSRGLFSRHQIFYSFILVTSIMRSEGTLSEEEWNLFVRGPAKLPPAEEVNPPDSSIDELTWRKIVAVSSVFKPLEPLASDIQRNFDDWQEYLVSERSTQVPAQYSKLSNFQRLMLISLTCHRKLLIATREFIVAEYGEKFAAPPDLSLSSAFVDTKVNIPLVFILSQGADPLPSLRAFAEKNEAKLHPLSLGQGQGPIAVELIKDAKNTGDWVFLQNCHLYTSWLGVLSDILREIRNKPREVNQNFRLFLSSMPTPEFPFSILQESTKVTSEPPRGLALNVTRLLTNIIDPSTFDSQPLSQRFILALAFFASLIQERKKFGPLGWNIIYEWSDSDFRVSTLQLRSLLKLSGDVQWKALTHLVGHIAFGGRVTDDWDRRTLLSHLQKILCPEILQDGFAFDEQKLFSVPEQRGFQNMLSHIAGYPTDDSPDVFGLHLNAQMAAQMSSAKDFINSVQNVQPRVSGSASAQKTDDIVKDMADKMHAECPPNLVYTEPEVETSLHVVLRQEILRYNRLLQVVRESSANLVDAVNGLVVMSDSLQEMYIAFVNGKVPELWANAAYPCMKPLISWFADLVQRVQFIRTWATKGEPAIFWIGGFFFPQSFMTGILQNYSRKHLVPVNKLRFKTETLKDPVEKISKAPEDGVYIYGMYFDGADWDYDTMTLKDPKVGTSYAPCPVIHLLPCEGFVPKQEDYLCPCYRTQIRAGILASTGLSTNFVVSVQLKVKESPQFWTLRGAAILLGTPN</sequence>
<dbReference type="GO" id="GO:0005930">
    <property type="term" value="C:axoneme"/>
    <property type="evidence" value="ECO:0007669"/>
    <property type="project" value="UniProtKB-SubCell"/>
</dbReference>
<evidence type="ECO:0000256" key="3">
    <source>
        <dbReference type="ARBA" id="ARBA00022490"/>
    </source>
</evidence>
<keyword evidence="13" id="KW-0966">Cell projection</keyword>
<evidence type="ECO:0000256" key="8">
    <source>
        <dbReference type="ARBA" id="ARBA00023017"/>
    </source>
</evidence>
<dbReference type="Pfam" id="PF12781">
    <property type="entry name" value="AAA_9"/>
    <property type="match status" value="1"/>
</dbReference>
<dbReference type="Gene3D" id="1.10.8.720">
    <property type="entry name" value="Region D6 of dynein motor"/>
    <property type="match status" value="1"/>
</dbReference>
<dbReference type="Pfam" id="PF17857">
    <property type="entry name" value="AAA_lid_1"/>
    <property type="match status" value="1"/>
</dbReference>
<feature type="domain" description="AAA+ ATPase" evidence="15">
    <location>
        <begin position="1328"/>
        <end position="1464"/>
    </location>
</feature>
<dbReference type="GeneID" id="94831818"/>
<evidence type="ECO:0000256" key="2">
    <source>
        <dbReference type="ARBA" id="ARBA00008887"/>
    </source>
</evidence>
<keyword evidence="5" id="KW-0677">Repeat</keyword>
<dbReference type="FunFam" id="1.10.8.710:FF:000001">
    <property type="entry name" value="Dynein axonemal heavy chain 2"/>
    <property type="match status" value="1"/>
</dbReference>
<dbReference type="GO" id="GO:0030286">
    <property type="term" value="C:dynein complex"/>
    <property type="evidence" value="ECO:0007669"/>
    <property type="project" value="UniProtKB-KW"/>
</dbReference>
<dbReference type="InterPro" id="IPR035699">
    <property type="entry name" value="AAA_6"/>
</dbReference>
<keyword evidence="8" id="KW-0243">Dynein</keyword>
<comment type="similarity">
    <text evidence="2">Belongs to the dynein heavy chain family.</text>
</comment>
<dbReference type="SMART" id="SM00382">
    <property type="entry name" value="AAA"/>
    <property type="match status" value="3"/>
</dbReference>
<comment type="caution">
    <text evidence="16">The sequence shown here is derived from an EMBL/GenBank/DDBJ whole genome shotgun (WGS) entry which is preliminary data.</text>
</comment>
<dbReference type="Gene3D" id="1.20.58.1120">
    <property type="match status" value="1"/>
</dbReference>
<keyword evidence="17" id="KW-1185">Reference proteome</keyword>
<dbReference type="Gene3D" id="1.20.920.20">
    <property type="match status" value="1"/>
</dbReference>
<dbReference type="Gene3D" id="1.10.287.2620">
    <property type="match status" value="1"/>
</dbReference>
<dbReference type="EMBL" id="MLAK01000112">
    <property type="protein sequence ID" value="OHT16379.1"/>
    <property type="molecule type" value="Genomic_DNA"/>
</dbReference>
<dbReference type="Pfam" id="PF18199">
    <property type="entry name" value="Dynein_C"/>
    <property type="match status" value="1"/>
</dbReference>
<evidence type="ECO:0000256" key="14">
    <source>
        <dbReference type="SAM" id="Coils"/>
    </source>
</evidence>
<dbReference type="FunFam" id="1.20.920.20:FF:000001">
    <property type="entry name" value="dynein heavy chain 2, axonemal"/>
    <property type="match status" value="1"/>
</dbReference>
<dbReference type="InterPro" id="IPR024317">
    <property type="entry name" value="Dynein_heavy_chain_D4_dom"/>
</dbReference>
<dbReference type="InterPro" id="IPR026983">
    <property type="entry name" value="DHC"/>
</dbReference>